<gene>
    <name evidence="1" type="ORF">VV61_12045</name>
</gene>
<reference evidence="1 2" key="1">
    <citation type="submission" date="2015-03" db="EMBL/GenBank/DDBJ databases">
        <title>Draft Genome Sequence of S. carnosus subsp. utilis LTH 7013, Isolated from South Tirolean Ham.</title>
        <authorList>
            <person name="Mueller A."/>
            <person name="Huptas C."/>
            <person name="Wenning M."/>
            <person name="Weiss A."/>
            <person name="Schmidt H."/>
        </authorList>
    </citation>
    <scope>NUCLEOTIDE SEQUENCE [LARGE SCALE GENOMIC DNA]</scope>
    <source>
        <strain evidence="1 2">LTH7013</strain>
    </source>
</reference>
<dbReference type="Proteomes" id="UP000033530">
    <property type="component" value="Unassembled WGS sequence"/>
</dbReference>
<proteinExistence type="predicted"/>
<accession>A0AAJ0NG19</accession>
<comment type="caution">
    <text evidence="1">The sequence shown here is derived from an EMBL/GenBank/DDBJ whole genome shotgun (WGS) entry which is preliminary data.</text>
</comment>
<evidence type="ECO:0000313" key="2">
    <source>
        <dbReference type="Proteomes" id="UP000033530"/>
    </source>
</evidence>
<dbReference type="RefSeq" id="WP_046100577.1">
    <property type="nucleotide sequence ID" value="NZ_CP015552.1"/>
</dbReference>
<dbReference type="AlphaFoldDB" id="A0AAJ0NG19"/>
<protein>
    <submittedName>
        <fullName evidence="1">Uncharacterized protein</fullName>
    </submittedName>
</protein>
<dbReference type="EMBL" id="LAIU01000010">
    <property type="protein sequence ID" value="KKB24448.1"/>
    <property type="molecule type" value="Genomic_DNA"/>
</dbReference>
<evidence type="ECO:0000313" key="1">
    <source>
        <dbReference type="EMBL" id="KKB24448.1"/>
    </source>
</evidence>
<organism evidence="1 2">
    <name type="scientific">Staphylococcus carnosus</name>
    <dbReference type="NCBI Taxonomy" id="1281"/>
    <lineage>
        <taxon>Bacteria</taxon>
        <taxon>Bacillati</taxon>
        <taxon>Bacillota</taxon>
        <taxon>Bacilli</taxon>
        <taxon>Bacillales</taxon>
        <taxon>Staphylococcaceae</taxon>
        <taxon>Staphylococcus</taxon>
    </lineage>
</organism>
<sequence>MDLKKYAHKFIDMLDESEIEGYIEYSKDPRQTLIFAHYDVKYNSGIRFFIVSSQDTDDEQLRTLKLIEKLLSDRKKVSSNA</sequence>
<name>A0AAJ0NG19_STACA</name>